<organism evidence="2 3">
    <name type="scientific">Brevundimonas vitisensis</name>
    <dbReference type="NCBI Taxonomy" id="2800818"/>
    <lineage>
        <taxon>Bacteria</taxon>
        <taxon>Pseudomonadati</taxon>
        <taxon>Pseudomonadota</taxon>
        <taxon>Alphaproteobacteria</taxon>
        <taxon>Caulobacterales</taxon>
        <taxon>Caulobacteraceae</taxon>
        <taxon>Brevundimonas</taxon>
    </lineage>
</organism>
<feature type="compositionally biased region" description="Polar residues" evidence="1">
    <location>
        <begin position="35"/>
        <end position="44"/>
    </location>
</feature>
<reference evidence="2 3" key="1">
    <citation type="submission" date="2021-01" db="EMBL/GenBank/DDBJ databases">
        <title>Brevundimonas vitis sp. nov., an bacterium isolated from grape (Vitis vinifera).</title>
        <authorList>
            <person name="Jiang L."/>
            <person name="Lee J."/>
        </authorList>
    </citation>
    <scope>NUCLEOTIDE SEQUENCE [LARGE SCALE GENOMIC DNA]</scope>
    <source>
        <strain evidence="2 3">GRTSA-9</strain>
    </source>
</reference>
<feature type="compositionally biased region" description="Basic and acidic residues" evidence="1">
    <location>
        <begin position="1"/>
        <end position="25"/>
    </location>
</feature>
<name>A0ABX7BKF6_9CAUL</name>
<dbReference type="EMBL" id="CP067977">
    <property type="protein sequence ID" value="QQQ18053.1"/>
    <property type="molecule type" value="Genomic_DNA"/>
</dbReference>
<sequence>MTDSNAENHEAVEAEAMGEKPDTGRQTDALIDALSGSNMGSDTQAGSLRGGSASGSDVDPDQEAIDEALTQEGEGMKDETDGGSNI</sequence>
<feature type="region of interest" description="Disordered" evidence="1">
    <location>
        <begin position="1"/>
        <end position="86"/>
    </location>
</feature>
<dbReference type="Proteomes" id="UP000595448">
    <property type="component" value="Chromosome"/>
</dbReference>
<dbReference type="RefSeq" id="WP_201102428.1">
    <property type="nucleotide sequence ID" value="NZ_CP067977.1"/>
</dbReference>
<protein>
    <submittedName>
        <fullName evidence="2">Ribonuclease</fullName>
    </submittedName>
</protein>
<gene>
    <name evidence="2" type="ORF">JIP62_12135</name>
</gene>
<proteinExistence type="predicted"/>
<evidence type="ECO:0000313" key="3">
    <source>
        <dbReference type="Proteomes" id="UP000595448"/>
    </source>
</evidence>
<accession>A0ABX7BKF6</accession>
<evidence type="ECO:0000313" key="2">
    <source>
        <dbReference type="EMBL" id="QQQ18053.1"/>
    </source>
</evidence>
<keyword evidence="3" id="KW-1185">Reference proteome</keyword>
<evidence type="ECO:0000256" key="1">
    <source>
        <dbReference type="SAM" id="MobiDB-lite"/>
    </source>
</evidence>